<keyword evidence="2" id="KW-0067">ATP-binding</keyword>
<dbReference type="AlphaFoldDB" id="A0AAN7PZT3"/>
<dbReference type="InterPro" id="IPR011009">
    <property type="entry name" value="Kinase-like_dom_sf"/>
</dbReference>
<comment type="caution">
    <text evidence="3">The sequence shown here is derived from an EMBL/GenBank/DDBJ whole genome shotgun (WGS) entry which is preliminary data.</text>
</comment>
<evidence type="ECO:0008006" key="5">
    <source>
        <dbReference type="Google" id="ProtNLM"/>
    </source>
</evidence>
<dbReference type="PANTHER" id="PTHR27001">
    <property type="entry name" value="OS01G0253100 PROTEIN"/>
    <property type="match status" value="1"/>
</dbReference>
<gene>
    <name evidence="3" type="ORF">SAY87_007013</name>
</gene>
<evidence type="ECO:0000313" key="4">
    <source>
        <dbReference type="Proteomes" id="UP001345219"/>
    </source>
</evidence>
<name>A0AAN7PZT3_9MYRT</name>
<evidence type="ECO:0000313" key="3">
    <source>
        <dbReference type="EMBL" id="KAK4756886.1"/>
    </source>
</evidence>
<proteinExistence type="predicted"/>
<dbReference type="EMBL" id="JAXIOK010000013">
    <property type="protein sequence ID" value="KAK4756886.1"/>
    <property type="molecule type" value="Genomic_DNA"/>
</dbReference>
<accession>A0AAN7PZT3</accession>
<keyword evidence="4" id="KW-1185">Reference proteome</keyword>
<dbReference type="PANTHER" id="PTHR27001:SF118">
    <property type="entry name" value="OS01G0253100 PROTEIN"/>
    <property type="match status" value="1"/>
</dbReference>
<dbReference type="SUPFAM" id="SSF56112">
    <property type="entry name" value="Protein kinase-like (PK-like)"/>
    <property type="match status" value="1"/>
</dbReference>
<dbReference type="Gene3D" id="1.10.510.10">
    <property type="entry name" value="Transferase(Phosphotransferase) domain 1"/>
    <property type="match status" value="1"/>
</dbReference>
<organism evidence="3 4">
    <name type="scientific">Trapa incisa</name>
    <dbReference type="NCBI Taxonomy" id="236973"/>
    <lineage>
        <taxon>Eukaryota</taxon>
        <taxon>Viridiplantae</taxon>
        <taxon>Streptophyta</taxon>
        <taxon>Embryophyta</taxon>
        <taxon>Tracheophyta</taxon>
        <taxon>Spermatophyta</taxon>
        <taxon>Magnoliopsida</taxon>
        <taxon>eudicotyledons</taxon>
        <taxon>Gunneridae</taxon>
        <taxon>Pentapetalae</taxon>
        <taxon>rosids</taxon>
        <taxon>malvids</taxon>
        <taxon>Myrtales</taxon>
        <taxon>Lythraceae</taxon>
        <taxon>Trapa</taxon>
    </lineage>
</organism>
<dbReference type="GO" id="GO:0005886">
    <property type="term" value="C:plasma membrane"/>
    <property type="evidence" value="ECO:0007669"/>
    <property type="project" value="TreeGrafter"/>
</dbReference>
<protein>
    <recommendedName>
        <fullName evidence="5">Serine-threonine/tyrosine-protein kinase catalytic domain-containing protein</fullName>
    </recommendedName>
</protein>
<reference evidence="3 4" key="1">
    <citation type="journal article" date="2023" name="Hortic Res">
        <title>Pangenome of water caltrop reveals structural variations and asymmetric subgenome divergence after allopolyploidization.</title>
        <authorList>
            <person name="Zhang X."/>
            <person name="Chen Y."/>
            <person name="Wang L."/>
            <person name="Yuan Y."/>
            <person name="Fang M."/>
            <person name="Shi L."/>
            <person name="Lu R."/>
            <person name="Comes H.P."/>
            <person name="Ma Y."/>
            <person name="Chen Y."/>
            <person name="Huang G."/>
            <person name="Zhou Y."/>
            <person name="Zheng Z."/>
            <person name="Qiu Y."/>
        </authorList>
    </citation>
    <scope>NUCLEOTIDE SEQUENCE [LARGE SCALE GENOMIC DNA]</scope>
    <source>
        <tissue evidence="3">Roots</tissue>
    </source>
</reference>
<dbReference type="GO" id="GO:0005524">
    <property type="term" value="F:ATP binding"/>
    <property type="evidence" value="ECO:0007669"/>
    <property type="project" value="UniProtKB-KW"/>
</dbReference>
<keyword evidence="1" id="KW-0547">Nucleotide-binding</keyword>
<sequence>MKSSNILLYSQFNAKIRPRSDADQTRRNRHSIGLRRYFCIHRSSPELAHTSKVMAKIEFFSFGVILLELTIGRTANDGDEEMSLAEWA</sequence>
<evidence type="ECO:0000256" key="2">
    <source>
        <dbReference type="ARBA" id="ARBA00022840"/>
    </source>
</evidence>
<dbReference type="Proteomes" id="UP001345219">
    <property type="component" value="Chromosome 6"/>
</dbReference>
<evidence type="ECO:0000256" key="1">
    <source>
        <dbReference type="ARBA" id="ARBA00022741"/>
    </source>
</evidence>